<proteinExistence type="inferred from homology"/>
<evidence type="ECO:0000256" key="11">
    <source>
        <dbReference type="PIRSR" id="PIRSR038172-2"/>
    </source>
</evidence>
<dbReference type="Pfam" id="PF00780">
    <property type="entry name" value="CNH"/>
    <property type="match status" value="1"/>
</dbReference>
<gene>
    <name evidence="15" type="primary">map4k2</name>
</gene>
<protein>
    <recommendedName>
        <fullName evidence="3">non-specific serine/threonine protein kinase</fullName>
        <ecNumber evidence="3">2.7.11.1</ecNumber>
    </recommendedName>
</protein>
<dbReference type="PANTHER" id="PTHR48012">
    <property type="entry name" value="STERILE20-LIKE KINASE, ISOFORM B-RELATED"/>
    <property type="match status" value="1"/>
</dbReference>
<dbReference type="InterPro" id="IPR011009">
    <property type="entry name" value="Kinase-like_dom_sf"/>
</dbReference>
<dbReference type="SMART" id="SM00036">
    <property type="entry name" value="CNH"/>
    <property type="match status" value="1"/>
</dbReference>
<evidence type="ECO:0000256" key="8">
    <source>
        <dbReference type="ARBA" id="ARBA00022777"/>
    </source>
</evidence>
<evidence type="ECO:0000256" key="3">
    <source>
        <dbReference type="ARBA" id="ARBA00012513"/>
    </source>
</evidence>
<evidence type="ECO:0000313" key="15">
    <source>
        <dbReference type="Ensembl" id="ENSCCRP00020047421.1"/>
    </source>
</evidence>
<evidence type="ECO:0000256" key="5">
    <source>
        <dbReference type="ARBA" id="ARBA00022553"/>
    </source>
</evidence>
<dbReference type="Gene3D" id="1.10.510.10">
    <property type="entry name" value="Transferase(Phosphotransferase) domain 1"/>
    <property type="match status" value="1"/>
</dbReference>
<feature type="binding site" evidence="11">
    <location>
        <begin position="19"/>
        <end position="27"/>
    </location>
    <ligand>
        <name>ATP</name>
        <dbReference type="ChEBI" id="CHEBI:30616"/>
    </ligand>
</feature>
<dbReference type="GO" id="GO:0008349">
    <property type="term" value="F:MAP kinase kinase kinase kinase activity"/>
    <property type="evidence" value="ECO:0007669"/>
    <property type="project" value="InterPro"/>
</dbReference>
<evidence type="ECO:0000256" key="10">
    <source>
        <dbReference type="PIRSR" id="PIRSR038172-1"/>
    </source>
</evidence>
<dbReference type="EC" id="2.7.11.1" evidence="3"/>
<feature type="active site" description="Proton acceptor" evidence="10">
    <location>
        <position position="133"/>
    </location>
</feature>
<dbReference type="Ensembl" id="ENSCCRT00020051690.1">
    <property type="protein sequence ID" value="ENSCCRP00020047421.1"/>
    <property type="gene ID" value="ENSCCRG00020020926.1"/>
</dbReference>
<sequence>CARVSFLDPLDDYEIIQRIGSGTYGDVFKARNIKSSEMAAIKIVKLDPGDDITSIQQEITMMKECKHKNIVAYYGTYHRNTKLWICMEYCGGGSLQDIYQVTGPLKEKQIAYICRETLQGLNHLHETGKIHRDIKGANILLTDRGDVKLADFGVAAEISASVAKRKSFIGTPYWMAPEVAAVEKKGGYNHLCDIWAVGITAIELAELQPPMFDLHPMRALMLMSKSSFQPPKLKDKSKWSAGFHSFVKMCLIRSPRKRPTAETLLQVTDESNSKIKVNISIAIWNITYPYNNFPCVVIKRVKALRHKETCFYMGACFTKVFNGCPLTIHCAETWVLPKTRDQYLILGAEEGVYILNLNELHEDTLEKLLPQRCTWLYVMNNVLMSISGKSSHLCSHRLTALFEQRGHLQRKQGHLSLGTNRFTERIIHRKFAVSVKIADTKGCRKCSVARNPYTDSTFLCAAVPSGLVLLLWYEPLQKFMHLKHIAVPLPDPLPIFELLVLMTDELPQLCVGVQESLQQQNEPQLKETVRAVQVTQLDRDTVLIALEKTVKIVNMQGVPSEELASILEFDFPIETLVCLEESVLAFWKHGLKGLSLHNCEVTQEITDESRVFKVLGTHRDIVLQSTPTENPSATSNLYILTGHASSY</sequence>
<keyword evidence="7 11" id="KW-0547">Nucleotide-binding</keyword>
<accession>A0A8C2EVT1</accession>
<keyword evidence="9 11" id="KW-0067">ATP-binding</keyword>
<dbReference type="PROSITE" id="PS00107">
    <property type="entry name" value="PROTEIN_KINASE_ATP"/>
    <property type="match status" value="1"/>
</dbReference>
<dbReference type="InterPro" id="IPR000719">
    <property type="entry name" value="Prot_kinase_dom"/>
</dbReference>
<evidence type="ECO:0000256" key="12">
    <source>
        <dbReference type="PROSITE-ProRule" id="PRU10141"/>
    </source>
</evidence>
<dbReference type="SMART" id="SM00220">
    <property type="entry name" value="S_TKc"/>
    <property type="match status" value="1"/>
</dbReference>
<dbReference type="InterPro" id="IPR050629">
    <property type="entry name" value="STE20/SPS1-PAK"/>
</dbReference>
<keyword evidence="4" id="KW-0723">Serine/threonine-protein kinase</keyword>
<evidence type="ECO:0000256" key="1">
    <source>
        <dbReference type="ARBA" id="ARBA00001946"/>
    </source>
</evidence>
<dbReference type="Proteomes" id="UP000694701">
    <property type="component" value="Unplaced"/>
</dbReference>
<dbReference type="InterPro" id="IPR017441">
    <property type="entry name" value="Protein_kinase_ATP_BS"/>
</dbReference>
<feature type="binding site" evidence="11 12">
    <location>
        <position position="42"/>
    </location>
    <ligand>
        <name>ATP</name>
        <dbReference type="ChEBI" id="CHEBI:30616"/>
    </ligand>
</feature>
<dbReference type="AlphaFoldDB" id="A0A8C2EVT1"/>
<dbReference type="PROSITE" id="PS50011">
    <property type="entry name" value="PROTEIN_KINASE_DOM"/>
    <property type="match status" value="1"/>
</dbReference>
<keyword evidence="5" id="KW-0597">Phosphoprotein</keyword>
<keyword evidence="6" id="KW-0808">Transferase</keyword>
<dbReference type="SUPFAM" id="SSF56112">
    <property type="entry name" value="Protein kinase-like (PK-like)"/>
    <property type="match status" value="1"/>
</dbReference>
<keyword evidence="8" id="KW-0418">Kinase</keyword>
<dbReference type="GO" id="GO:0005737">
    <property type="term" value="C:cytoplasm"/>
    <property type="evidence" value="ECO:0007669"/>
    <property type="project" value="TreeGrafter"/>
</dbReference>
<feature type="domain" description="Protein kinase" evidence="13">
    <location>
        <begin position="13"/>
        <end position="275"/>
    </location>
</feature>
<dbReference type="PANTHER" id="PTHR48012:SF30">
    <property type="entry name" value="NON-SPECIFIC SERINE_THREONINE PROTEIN KINASE"/>
    <property type="match status" value="1"/>
</dbReference>
<comment type="similarity">
    <text evidence="2">Belongs to the protein kinase superfamily. STE Ser/Thr protein kinase family. STE20 subfamily.</text>
</comment>
<evidence type="ECO:0000256" key="4">
    <source>
        <dbReference type="ARBA" id="ARBA00022527"/>
    </source>
</evidence>
<evidence type="ECO:0000256" key="2">
    <source>
        <dbReference type="ARBA" id="ARBA00008874"/>
    </source>
</evidence>
<dbReference type="GO" id="GO:0005524">
    <property type="term" value="F:ATP binding"/>
    <property type="evidence" value="ECO:0007669"/>
    <property type="project" value="UniProtKB-UniRule"/>
</dbReference>
<reference evidence="15" key="1">
    <citation type="submission" date="2025-08" db="UniProtKB">
        <authorList>
            <consortium name="Ensembl"/>
        </authorList>
    </citation>
    <scope>IDENTIFICATION</scope>
</reference>
<evidence type="ECO:0000256" key="7">
    <source>
        <dbReference type="ARBA" id="ARBA00022741"/>
    </source>
</evidence>
<evidence type="ECO:0000313" key="16">
    <source>
        <dbReference type="Proteomes" id="UP000694701"/>
    </source>
</evidence>
<evidence type="ECO:0000259" key="13">
    <source>
        <dbReference type="PROSITE" id="PS50011"/>
    </source>
</evidence>
<evidence type="ECO:0000256" key="9">
    <source>
        <dbReference type="ARBA" id="ARBA00022840"/>
    </source>
</evidence>
<evidence type="ECO:0000256" key="6">
    <source>
        <dbReference type="ARBA" id="ARBA00022679"/>
    </source>
</evidence>
<dbReference type="PIRSF" id="PIRSF038172">
    <property type="entry name" value="MAPKKKK"/>
    <property type="match status" value="1"/>
</dbReference>
<comment type="cofactor">
    <cofactor evidence="1">
        <name>Mg(2+)</name>
        <dbReference type="ChEBI" id="CHEBI:18420"/>
    </cofactor>
</comment>
<name>A0A8C2EVT1_CYPCA</name>
<dbReference type="FunFam" id="1.10.510.10:FF:000031">
    <property type="entry name" value="Mitogen-activated protein kinase kinase kinase kinase"/>
    <property type="match status" value="1"/>
</dbReference>
<dbReference type="Pfam" id="PF00069">
    <property type="entry name" value="Pkinase"/>
    <property type="match status" value="1"/>
</dbReference>
<organism evidence="15 16">
    <name type="scientific">Cyprinus carpio</name>
    <name type="common">Common carp</name>
    <dbReference type="NCBI Taxonomy" id="7962"/>
    <lineage>
        <taxon>Eukaryota</taxon>
        <taxon>Metazoa</taxon>
        <taxon>Chordata</taxon>
        <taxon>Craniata</taxon>
        <taxon>Vertebrata</taxon>
        <taxon>Euteleostomi</taxon>
        <taxon>Actinopterygii</taxon>
        <taxon>Neopterygii</taxon>
        <taxon>Teleostei</taxon>
        <taxon>Ostariophysi</taxon>
        <taxon>Cypriniformes</taxon>
        <taxon>Cyprinidae</taxon>
        <taxon>Cyprininae</taxon>
        <taxon>Cyprinus</taxon>
    </lineage>
</organism>
<dbReference type="InterPro" id="IPR001180">
    <property type="entry name" value="CNH_dom"/>
</dbReference>
<dbReference type="CDD" id="cd06613">
    <property type="entry name" value="STKc_MAP4K3_like"/>
    <property type="match status" value="1"/>
</dbReference>
<dbReference type="PROSITE" id="PS50219">
    <property type="entry name" value="CNH"/>
    <property type="match status" value="1"/>
</dbReference>
<dbReference type="InterPro" id="IPR021160">
    <property type="entry name" value="MAPKKKK"/>
</dbReference>
<evidence type="ECO:0000259" key="14">
    <source>
        <dbReference type="PROSITE" id="PS50219"/>
    </source>
</evidence>
<feature type="domain" description="CNH" evidence="14">
    <location>
        <begin position="325"/>
        <end position="620"/>
    </location>
</feature>